<feature type="binding site" evidence="2">
    <location>
        <position position="102"/>
    </location>
    <ligand>
        <name>Zn(2+)</name>
        <dbReference type="ChEBI" id="CHEBI:29105"/>
        <label>2</label>
    </ligand>
</feature>
<dbReference type="Pfam" id="PF01116">
    <property type="entry name" value="F_bP_aldolase"/>
    <property type="match status" value="1"/>
</dbReference>
<name>A0A412FZC6_9FIRM</name>
<evidence type="ECO:0000313" key="3">
    <source>
        <dbReference type="EMBL" id="RGR73519.1"/>
    </source>
</evidence>
<feature type="binding site" evidence="2">
    <location>
        <position position="178"/>
    </location>
    <ligand>
        <name>Zn(2+)</name>
        <dbReference type="ChEBI" id="CHEBI:29105"/>
        <label>1</label>
        <note>catalytic</note>
    </ligand>
</feature>
<proteinExistence type="predicted"/>
<organism evidence="3 4">
    <name type="scientific">Holdemania filiformis</name>
    <dbReference type="NCBI Taxonomy" id="61171"/>
    <lineage>
        <taxon>Bacteria</taxon>
        <taxon>Bacillati</taxon>
        <taxon>Bacillota</taxon>
        <taxon>Erysipelotrichia</taxon>
        <taxon>Erysipelotrichales</taxon>
        <taxon>Erysipelotrichaceae</taxon>
        <taxon>Holdemania</taxon>
    </lineage>
</organism>
<sequence length="291" mass="32200">MLMNMQEFLAVAEEHHFAAGAFNVTEVANFRCVVEEAEAQKAPTIIAIAVNELDFCGPEFYSYVRTRLLESPIPFVLHLDHGRTLQDILRAIQAGFTSVMFDGSELPYEENIRQTKAVVDLAHLIGVSVEGEVGTIGIMNYSDEGGVDHITYTRPEEVVDFTAKTGVDSLAVAIGTSHGLYPEGFVPKLQLDLLKELKQVSPVPLVLHGGSDNPDEEIRQACQIGIRKVNIASDYKAAYSRKLNEIMNETGEFKFSTLMPKGFEAARAVIRHKMELFGSVGKASAYWEKFL</sequence>
<feature type="active site" description="Proton donor" evidence="1">
    <location>
        <position position="80"/>
    </location>
</feature>
<dbReference type="GO" id="GO:0005975">
    <property type="term" value="P:carbohydrate metabolic process"/>
    <property type="evidence" value="ECO:0007669"/>
    <property type="project" value="InterPro"/>
</dbReference>
<dbReference type="AlphaFoldDB" id="A0A412FZC6"/>
<evidence type="ECO:0000313" key="4">
    <source>
        <dbReference type="Proteomes" id="UP000284178"/>
    </source>
</evidence>
<dbReference type="PIRSF" id="PIRSF001359">
    <property type="entry name" value="F_bP_aldolase_II"/>
    <property type="match status" value="1"/>
</dbReference>
<dbReference type="EMBL" id="QRUP01000011">
    <property type="protein sequence ID" value="RGR73519.1"/>
    <property type="molecule type" value="Genomic_DNA"/>
</dbReference>
<dbReference type="InterPro" id="IPR050246">
    <property type="entry name" value="Class_II_FBP_aldolase"/>
</dbReference>
<keyword evidence="4" id="KW-1185">Reference proteome</keyword>
<evidence type="ECO:0000256" key="1">
    <source>
        <dbReference type="PIRSR" id="PIRSR001359-1"/>
    </source>
</evidence>
<feature type="binding site" evidence="2">
    <location>
        <position position="81"/>
    </location>
    <ligand>
        <name>Zn(2+)</name>
        <dbReference type="ChEBI" id="CHEBI:29105"/>
        <label>1</label>
        <note>catalytic</note>
    </ligand>
</feature>
<dbReference type="Proteomes" id="UP000284178">
    <property type="component" value="Unassembled WGS sequence"/>
</dbReference>
<dbReference type="PANTHER" id="PTHR30304">
    <property type="entry name" value="D-TAGATOSE-1,6-BISPHOSPHATE ALDOLASE"/>
    <property type="match status" value="1"/>
</dbReference>
<reference evidence="3 4" key="1">
    <citation type="submission" date="2018-08" db="EMBL/GenBank/DDBJ databases">
        <title>A genome reference for cultivated species of the human gut microbiota.</title>
        <authorList>
            <person name="Zou Y."/>
            <person name="Xue W."/>
            <person name="Luo G."/>
        </authorList>
    </citation>
    <scope>NUCLEOTIDE SEQUENCE [LARGE SCALE GENOMIC DNA]</scope>
    <source>
        <strain evidence="3 4">AF24-29</strain>
    </source>
</reference>
<accession>A0A412FZC6</accession>
<dbReference type="Gene3D" id="3.20.20.70">
    <property type="entry name" value="Aldolase class I"/>
    <property type="match status" value="1"/>
</dbReference>
<keyword evidence="2" id="KW-0479">Metal-binding</keyword>
<protein>
    <submittedName>
        <fullName evidence="3">Ketose-bisphosphate aldolase</fullName>
    </submittedName>
</protein>
<dbReference type="GO" id="GO:0016832">
    <property type="term" value="F:aldehyde-lyase activity"/>
    <property type="evidence" value="ECO:0007669"/>
    <property type="project" value="InterPro"/>
</dbReference>
<dbReference type="InterPro" id="IPR013785">
    <property type="entry name" value="Aldolase_TIM"/>
</dbReference>
<comment type="cofactor">
    <cofactor evidence="2">
        <name>Zn(2+)</name>
        <dbReference type="ChEBI" id="CHEBI:29105"/>
    </cofactor>
    <text evidence="2">Binds 2 Zn(2+) ions per subunit. One is catalytic and the other provides a structural contribution.</text>
</comment>
<evidence type="ECO:0000256" key="2">
    <source>
        <dbReference type="PIRSR" id="PIRSR001359-3"/>
    </source>
</evidence>
<dbReference type="NCBIfam" id="TIGR00167">
    <property type="entry name" value="cbbA"/>
    <property type="match status" value="1"/>
</dbReference>
<dbReference type="InterPro" id="IPR000771">
    <property type="entry name" value="FBA_II"/>
</dbReference>
<dbReference type="CDD" id="cd00947">
    <property type="entry name" value="TBP_aldolase_IIB"/>
    <property type="match status" value="1"/>
</dbReference>
<dbReference type="SUPFAM" id="SSF51569">
    <property type="entry name" value="Aldolase"/>
    <property type="match status" value="1"/>
</dbReference>
<dbReference type="RefSeq" id="WP_117895088.1">
    <property type="nucleotide sequence ID" value="NZ_CABJCV010000011.1"/>
</dbReference>
<comment type="caution">
    <text evidence="3">The sequence shown here is derived from an EMBL/GenBank/DDBJ whole genome shotgun (WGS) entry which is preliminary data.</text>
</comment>
<dbReference type="GeneID" id="83015702"/>
<feature type="binding site" evidence="2">
    <location>
        <position position="208"/>
    </location>
    <ligand>
        <name>Zn(2+)</name>
        <dbReference type="ChEBI" id="CHEBI:29105"/>
        <label>1</label>
        <note>catalytic</note>
    </ligand>
</feature>
<dbReference type="PANTHER" id="PTHR30304:SF0">
    <property type="entry name" value="D-TAGATOSE-1,6-BISPHOSPHATE ALDOLASE SUBUNIT GATY-RELATED"/>
    <property type="match status" value="1"/>
</dbReference>
<keyword evidence="2" id="KW-0862">Zinc</keyword>
<feature type="binding site" evidence="2">
    <location>
        <position position="132"/>
    </location>
    <ligand>
        <name>Zn(2+)</name>
        <dbReference type="ChEBI" id="CHEBI:29105"/>
        <label>2</label>
    </ligand>
</feature>
<gene>
    <name evidence="3" type="ORF">DWY25_09845</name>
</gene>
<dbReference type="GO" id="GO:0008270">
    <property type="term" value="F:zinc ion binding"/>
    <property type="evidence" value="ECO:0007669"/>
    <property type="project" value="InterPro"/>
</dbReference>